<feature type="region of interest" description="Disordered" evidence="5">
    <location>
        <begin position="535"/>
        <end position="609"/>
    </location>
</feature>
<dbReference type="Gene3D" id="2.30.42.10">
    <property type="match status" value="4"/>
</dbReference>
<feature type="region of interest" description="Disordered" evidence="5">
    <location>
        <begin position="1"/>
        <end position="35"/>
    </location>
</feature>
<dbReference type="Pfam" id="PF00595">
    <property type="entry name" value="PDZ"/>
    <property type="match status" value="4"/>
</dbReference>
<keyword evidence="1 4" id="KW-0479">Metal-binding</keyword>
<dbReference type="PANTHER" id="PTHR19964">
    <property type="entry name" value="MULTIPLE PDZ DOMAIN PROTEIN"/>
    <property type="match status" value="1"/>
</dbReference>
<keyword evidence="3 4" id="KW-0862">Zinc</keyword>
<dbReference type="PROSITE" id="PS00518">
    <property type="entry name" value="ZF_RING_1"/>
    <property type="match status" value="1"/>
</dbReference>
<dbReference type="PROSITE" id="PS50106">
    <property type="entry name" value="PDZ"/>
    <property type="match status" value="4"/>
</dbReference>
<evidence type="ECO:0000313" key="10">
    <source>
        <dbReference type="RefSeq" id="XP_018020837.1"/>
    </source>
</evidence>
<evidence type="ECO:0000313" key="12">
    <source>
        <dbReference type="RefSeq" id="XP_018020840.1"/>
    </source>
</evidence>
<dbReference type="PROSITE" id="PS50089">
    <property type="entry name" value="ZF_RING_2"/>
    <property type="match status" value="1"/>
</dbReference>
<dbReference type="GeneID" id="108677182"/>
<feature type="domain" description="PDZ" evidence="7">
    <location>
        <begin position="202"/>
        <end position="272"/>
    </location>
</feature>
<feature type="compositionally biased region" description="Polar residues" evidence="5">
    <location>
        <begin position="468"/>
        <end position="485"/>
    </location>
</feature>
<sequence>MTDTSNVATPTSSSSSPTASSPYSPSSSSARQTPRRRVCRTCGQFHVSNEPHLYDYIDEVDEDVSCHICLQPLVTPVDTPCGHTFCKPCLLTYLRVQPLCPVDRRPMSHQLCTPSSLVLRKLLEKLIVRCPNTGSCEVTLQRGDLEDHLKYRCPGNWVCCPHAAAGCDVRGPQKKIAAHAPVCHFKDCGREKSSIVEGEVSHIEISRSQIALGITIVGGADTPLRCVVVQEVFPDGLIAQDGRLQSGDQIIEVDGVDMTSATHALVCQELKKFTQPTLRLGVYRERIQAYPAVSCNAAAPPSTGITTSNNSLNSTPETCQVVTLWRESGRQLGIKLGGRHNQPGIFILEILYGSVAALDGRLKPHDRILAINGHDVRYARLDVASRLIQRSGTTSVSLVLSCNSSGSNYDHLFQQPYSSVDVSHSRTKSAPEPMHDRLDRSNKDFNRSTDDMSDCLNSCTLPEDGSRSCESLSNQPDNLTSTSNGPAIGQLRYKQDNGSIGSIGGVESQAYQSLNSLGSISSPLGKSIGSISGNNTTAPIDAPSPDNLSVPALPPRSRLPLGRTPSNDPLVTDPTQTEDLVESPRSQQDVIDGPVASRLKGRRSKDSSDLTDLACGFRRSLKLDGAQLQQKTVTISKASNESLGMRIGGGVASNEGDTPIYIANINAHGPVGKTNNVKKGDVLLSVNGQSLLGLTHGQAVALLKATAELAGVTLSLLDGPETSNSSSANFVPSWLYWQKLPRPLQISRSVVLQRSPGSSLGFSIVGGSDPNRGSEPIHVLLVVASSPAAVDGKLRCGDRILAVDNYSLENVSHATAVGLLKQAGQRVHLEVVSWLGTEL</sequence>
<dbReference type="InterPro" id="IPR051342">
    <property type="entry name" value="PDZ_scaffold"/>
</dbReference>
<dbReference type="RefSeq" id="XP_018020839.1">
    <property type="nucleotide sequence ID" value="XM_018165350.2"/>
</dbReference>
<evidence type="ECO:0000256" key="3">
    <source>
        <dbReference type="ARBA" id="ARBA00022833"/>
    </source>
</evidence>
<dbReference type="RefSeq" id="XP_018020840.1">
    <property type="nucleotide sequence ID" value="XM_018165351.2"/>
</dbReference>
<evidence type="ECO:0000259" key="6">
    <source>
        <dbReference type="PROSITE" id="PS50089"/>
    </source>
</evidence>
<dbReference type="InterPro" id="IPR001841">
    <property type="entry name" value="Znf_RING"/>
</dbReference>
<keyword evidence="2 4" id="KW-0863">Zinc-finger</keyword>
<dbReference type="Pfam" id="PF13923">
    <property type="entry name" value="zf-C3HC4_2"/>
    <property type="match status" value="1"/>
</dbReference>
<evidence type="ECO:0000313" key="11">
    <source>
        <dbReference type="RefSeq" id="XP_018020839.1"/>
    </source>
</evidence>
<feature type="domain" description="PDZ" evidence="7">
    <location>
        <begin position="749"/>
        <end position="831"/>
    </location>
</feature>
<dbReference type="Proteomes" id="UP000694843">
    <property type="component" value="Unplaced"/>
</dbReference>
<dbReference type="SMART" id="SM00184">
    <property type="entry name" value="RING"/>
    <property type="match status" value="1"/>
</dbReference>
<dbReference type="PANTHER" id="PTHR19964:SF84">
    <property type="entry name" value="LIGAND OF NUMB PROTEIN X 2-LIKE ISOFORM X1"/>
    <property type="match status" value="1"/>
</dbReference>
<dbReference type="InterPro" id="IPR001478">
    <property type="entry name" value="PDZ"/>
</dbReference>
<reference evidence="10 11" key="1">
    <citation type="submission" date="2025-04" db="UniProtKB">
        <authorList>
            <consortium name="RefSeq"/>
        </authorList>
    </citation>
    <scope>IDENTIFICATION</scope>
    <source>
        <tissue evidence="10 11">Whole organism</tissue>
    </source>
</reference>
<dbReference type="OMA" id="LPMWTDE"/>
<evidence type="ECO:0000256" key="4">
    <source>
        <dbReference type="PROSITE-ProRule" id="PRU00207"/>
    </source>
</evidence>
<feature type="compositionally biased region" description="Low complexity" evidence="5">
    <location>
        <begin position="8"/>
        <end position="30"/>
    </location>
</feature>
<dbReference type="SUPFAM" id="SSF50156">
    <property type="entry name" value="PDZ domain-like"/>
    <property type="match status" value="4"/>
</dbReference>
<dbReference type="SMART" id="SM00228">
    <property type="entry name" value="PDZ"/>
    <property type="match status" value="4"/>
</dbReference>
<dbReference type="InterPro" id="IPR001293">
    <property type="entry name" value="Znf_TRAF"/>
</dbReference>
<feature type="region of interest" description="Disordered" evidence="5">
    <location>
        <begin position="420"/>
        <end position="492"/>
    </location>
</feature>
<dbReference type="PROSITE" id="PS50145">
    <property type="entry name" value="ZF_TRAF"/>
    <property type="match status" value="1"/>
</dbReference>
<dbReference type="KEGG" id="hazt:108677182"/>
<feature type="domain" description="TRAF-type" evidence="8">
    <location>
        <begin position="128"/>
        <end position="176"/>
    </location>
</feature>
<dbReference type="OrthoDB" id="438726at2759"/>
<evidence type="ECO:0000259" key="7">
    <source>
        <dbReference type="PROSITE" id="PS50106"/>
    </source>
</evidence>
<evidence type="ECO:0000259" key="8">
    <source>
        <dbReference type="PROSITE" id="PS50145"/>
    </source>
</evidence>
<feature type="domain" description="PDZ" evidence="7">
    <location>
        <begin position="321"/>
        <end position="392"/>
    </location>
</feature>
<accession>A0A8B7P4D6</accession>
<dbReference type="Pfam" id="PF02176">
    <property type="entry name" value="zf-TRAF"/>
    <property type="match status" value="1"/>
</dbReference>
<dbReference type="InterPro" id="IPR036034">
    <property type="entry name" value="PDZ_sf"/>
</dbReference>
<dbReference type="GO" id="GO:0008270">
    <property type="term" value="F:zinc ion binding"/>
    <property type="evidence" value="ECO:0007669"/>
    <property type="project" value="UniProtKB-KW"/>
</dbReference>
<feature type="compositionally biased region" description="Polar residues" evidence="5">
    <location>
        <begin position="564"/>
        <end position="589"/>
    </location>
</feature>
<evidence type="ECO:0000313" key="9">
    <source>
        <dbReference type="Proteomes" id="UP000694843"/>
    </source>
</evidence>
<feature type="zinc finger region" description="TRAF-type" evidence="4">
    <location>
        <begin position="128"/>
        <end position="176"/>
    </location>
</feature>
<dbReference type="CDD" id="cd06679">
    <property type="entry name" value="PDZ3_LNX1_2-like"/>
    <property type="match status" value="1"/>
</dbReference>
<feature type="domain" description="RING-type" evidence="6">
    <location>
        <begin position="66"/>
        <end position="104"/>
    </location>
</feature>
<name>A0A8B7P4D6_HYAAZ</name>
<feature type="domain" description="PDZ" evidence="7">
    <location>
        <begin position="632"/>
        <end position="718"/>
    </location>
</feature>
<organism evidence="9 10">
    <name type="scientific">Hyalella azteca</name>
    <name type="common">Amphipod</name>
    <dbReference type="NCBI Taxonomy" id="294128"/>
    <lineage>
        <taxon>Eukaryota</taxon>
        <taxon>Metazoa</taxon>
        <taxon>Ecdysozoa</taxon>
        <taxon>Arthropoda</taxon>
        <taxon>Crustacea</taxon>
        <taxon>Multicrustacea</taxon>
        <taxon>Malacostraca</taxon>
        <taxon>Eumalacostraca</taxon>
        <taxon>Peracarida</taxon>
        <taxon>Amphipoda</taxon>
        <taxon>Senticaudata</taxon>
        <taxon>Talitrida</taxon>
        <taxon>Talitroidea</taxon>
        <taxon>Hyalellidae</taxon>
        <taxon>Hyalella</taxon>
    </lineage>
</organism>
<keyword evidence="9" id="KW-1185">Reference proteome</keyword>
<protein>
    <submittedName>
        <fullName evidence="10 11">Ligand of Numb protein X 2</fullName>
    </submittedName>
</protein>
<evidence type="ECO:0000256" key="1">
    <source>
        <dbReference type="ARBA" id="ARBA00022723"/>
    </source>
</evidence>
<dbReference type="RefSeq" id="XP_018020837.1">
    <property type="nucleotide sequence ID" value="XM_018165348.2"/>
</dbReference>
<evidence type="ECO:0000256" key="5">
    <source>
        <dbReference type="SAM" id="MobiDB-lite"/>
    </source>
</evidence>
<dbReference type="Gene3D" id="3.30.40.10">
    <property type="entry name" value="Zinc/RING finger domain, C3HC4 (zinc finger)"/>
    <property type="match status" value="1"/>
</dbReference>
<dbReference type="InterPro" id="IPR013083">
    <property type="entry name" value="Znf_RING/FYVE/PHD"/>
</dbReference>
<proteinExistence type="predicted"/>
<dbReference type="SUPFAM" id="SSF57850">
    <property type="entry name" value="RING/U-box"/>
    <property type="match status" value="1"/>
</dbReference>
<dbReference type="AlphaFoldDB" id="A0A8B7P4D6"/>
<feature type="compositionally biased region" description="Basic and acidic residues" evidence="5">
    <location>
        <begin position="433"/>
        <end position="450"/>
    </location>
</feature>
<dbReference type="InterPro" id="IPR017907">
    <property type="entry name" value="Znf_RING_CS"/>
</dbReference>
<dbReference type="CDD" id="cd16637">
    <property type="entry name" value="mRING-HC-C3HC3D_LNX1-like"/>
    <property type="match status" value="1"/>
</dbReference>
<dbReference type="SUPFAM" id="SSF49599">
    <property type="entry name" value="TRAF domain-like"/>
    <property type="match status" value="1"/>
</dbReference>
<evidence type="ECO:0000256" key="2">
    <source>
        <dbReference type="ARBA" id="ARBA00022771"/>
    </source>
</evidence>
<gene>
    <name evidence="10 11 12" type="primary">LOC108677182</name>
</gene>